<evidence type="ECO:0000256" key="4">
    <source>
        <dbReference type="ARBA" id="ARBA00023157"/>
    </source>
</evidence>
<name>A0A6J2X5A5_SITOR</name>
<keyword evidence="4 6" id="KW-1015">Disulfide bond</keyword>
<keyword evidence="11" id="KW-1185">Reference proteome</keyword>
<dbReference type="Gene3D" id="2.40.10.10">
    <property type="entry name" value="Trypsin-like serine proteases"/>
    <property type="match status" value="2"/>
</dbReference>
<dbReference type="CDD" id="cd00112">
    <property type="entry name" value="LDLa"/>
    <property type="match status" value="3"/>
</dbReference>
<feature type="disulfide bond" evidence="6">
    <location>
        <begin position="759"/>
        <end position="771"/>
    </location>
</feature>
<protein>
    <submittedName>
        <fullName evidence="12">Uncharacterized protein LOC115875103 isoform X1</fullName>
    </submittedName>
</protein>
<keyword evidence="9" id="KW-0472">Membrane</keyword>
<evidence type="ECO:0000313" key="11">
    <source>
        <dbReference type="Proteomes" id="UP000504635"/>
    </source>
</evidence>
<dbReference type="InterPro" id="IPR033116">
    <property type="entry name" value="TRYPSIN_SER"/>
</dbReference>
<dbReference type="InterPro" id="IPR018114">
    <property type="entry name" value="TRYPSIN_HIS"/>
</dbReference>
<keyword evidence="9" id="KW-0812">Transmembrane</keyword>
<dbReference type="PROSITE" id="PS01209">
    <property type="entry name" value="LDLRA_1"/>
    <property type="match status" value="2"/>
</dbReference>
<dbReference type="PROSITE" id="PS50240">
    <property type="entry name" value="TRYPSIN_DOM"/>
    <property type="match status" value="1"/>
</dbReference>
<dbReference type="Proteomes" id="UP000504635">
    <property type="component" value="Unplaced"/>
</dbReference>
<evidence type="ECO:0000256" key="1">
    <source>
        <dbReference type="ARBA" id="ARBA00022670"/>
    </source>
</evidence>
<proteinExistence type="predicted"/>
<dbReference type="SMART" id="SM00020">
    <property type="entry name" value="Tryp_SPc"/>
    <property type="match status" value="1"/>
</dbReference>
<feature type="compositionally biased region" description="Low complexity" evidence="8">
    <location>
        <begin position="364"/>
        <end position="373"/>
    </location>
</feature>
<evidence type="ECO:0000256" key="7">
    <source>
        <dbReference type="RuleBase" id="RU363034"/>
    </source>
</evidence>
<dbReference type="PROSITE" id="PS00134">
    <property type="entry name" value="TRYPSIN_HIS"/>
    <property type="match status" value="1"/>
</dbReference>
<evidence type="ECO:0000256" key="9">
    <source>
        <dbReference type="SAM" id="Phobius"/>
    </source>
</evidence>
<dbReference type="SMART" id="SM00192">
    <property type="entry name" value="LDLa"/>
    <property type="match status" value="3"/>
</dbReference>
<dbReference type="KEGG" id="soy:115875103"/>
<evidence type="ECO:0000313" key="12">
    <source>
        <dbReference type="RefSeq" id="XP_030746347.1"/>
    </source>
</evidence>
<dbReference type="PANTHER" id="PTHR24252:SF27">
    <property type="entry name" value="TRANSMEMBRANE PROTEASE SERINE 3-LIKE"/>
    <property type="match status" value="1"/>
</dbReference>
<evidence type="ECO:0000259" key="10">
    <source>
        <dbReference type="PROSITE" id="PS50240"/>
    </source>
</evidence>
<keyword evidence="1 7" id="KW-0645">Protease</keyword>
<keyword evidence="3 7" id="KW-0720">Serine protease</keyword>
<sequence>MRNPTCAAALDPPTKFRHHLTHGGVYQNVSRGNFRPMTMDYTLPNCLGRRSTSTTSIIHPHHSLWQEGHHLRTPMSCIGIDRKAPSSRSRVCSIVLAIASFIVLVIVLAIAGLALYMGISNTDPPTNAIISFGCSAKVTKGDRFIGNLEEKAQRYKRQIEVLYQRSALGPALLSCSVDRFGKDGHTIFFRLTFNRRKLVENLTNIEKAIKDILLSDTTSKKPVFRNIRFDSKSILVKQIQEGAGVYSAPSTVTSTPTIKSNLKSNSMGVVLKTKSSTTLAPTTTTSKSATKDEPEFNEEDLPVIQGSFKITKTDADITEKKTEASAVKTKPEKVTSASVRKTTFKESSVTSALYKIAGDKSKTTTAASTSSSSLDPPVITTKSATSTTESVKDFKGSPQLYNDAPWIPILPNVPAHSPSPLNQMDYSFPVSQPSYTSFTNPGLSFHFQETEKLGTTSMKIHPIPVNKIPFTKPFSEFSSTEPTKKQVPNEITTRESEYVRVDTIKYQPSENNSEEYAVKNISSIFYDLASTLDKTNRTAVENDSFEPVLDDIAGEGHVEVVEVEMDELLSQTTKIPLVTLLPVRSNSGIGRPFNRKRVGDTNTISVENRSFPSQATRQNLETYEKSTIKSKTVPPPVNISTVNNYQIMGILNFATEGYNTENNQKDIVRFPKMEQNQNRNSSQHSLPAYTGTNILSPEQIRQLSKISKINNNETFISDKAVSSSYTNGLKLLTKTFNKAQNFPVKNDNTLYKNKSTSDCDKLSFKCGDGKCLPESAKCNQLIDCADESDEKNCNCADYLKSQRLMNEICDGIVDCWDFSDENQCEWCSPEKYVCSNSKVCISERKICDGIKDCPQGDDEKQCVTIANDTTLANEFPYYSQGYLMVRKQGNWGKLCVDNFRNIVSNSTITWRITDLGKAICKSMTYQKMDSIENIVQAPETKDEKYFELTYSMEDEKKSNLSFRETHCPSGNVVRVTCQALECGVRPQAVKHVARVVGGGNAESGAWPWQVALYKEGEFQCGATLLSEKWLVSAGHCFYRSPKDHWVARLGALRRGTTLPSPYEQLRTIARIIVHPSYMDFGFINDISLLEMSSTVSFSDYVRPVCLPSVDQVLEDGRLCTVIGWGQLFEVGRIFPDTLQEVQVPIISTAECRKRTLFLPLYKITDDMFCAGYDRGGRDACLGDSGGPLMCSQPNGRWTLHGITSNGYGCARANRPGVYTKVTNYLDWINSYVYGDGSRVKNITKIATTCTGHRCPLGECLPESRLCNGFIECSDASDEKNCKKI</sequence>
<dbReference type="GeneID" id="115875103"/>
<dbReference type="PANTHER" id="PTHR24252">
    <property type="entry name" value="ACROSIN-RELATED"/>
    <property type="match status" value="1"/>
</dbReference>
<evidence type="ECO:0000256" key="3">
    <source>
        <dbReference type="ARBA" id="ARBA00022825"/>
    </source>
</evidence>
<feature type="disulfide bond" evidence="6">
    <location>
        <begin position="847"/>
        <end position="862"/>
    </location>
</feature>
<dbReference type="InterPro" id="IPR002172">
    <property type="entry name" value="LDrepeatLR_classA_rpt"/>
</dbReference>
<feature type="disulfide bond" evidence="6">
    <location>
        <begin position="766"/>
        <end position="784"/>
    </location>
</feature>
<dbReference type="InParanoid" id="A0A6J2X5A5"/>
<dbReference type="Pfam" id="PF00057">
    <property type="entry name" value="Ldl_recept_a"/>
    <property type="match status" value="3"/>
</dbReference>
<keyword evidence="2 7" id="KW-0378">Hydrolase</keyword>
<comment type="caution">
    <text evidence="6">Lacks conserved residue(s) required for the propagation of feature annotation.</text>
</comment>
<evidence type="ECO:0000256" key="6">
    <source>
        <dbReference type="PROSITE-ProRule" id="PRU00124"/>
    </source>
</evidence>
<dbReference type="PROSITE" id="PS00135">
    <property type="entry name" value="TRYPSIN_SER"/>
    <property type="match status" value="1"/>
</dbReference>
<dbReference type="RefSeq" id="XP_030746347.1">
    <property type="nucleotide sequence ID" value="XM_030890487.1"/>
</dbReference>
<gene>
    <name evidence="12" type="primary">LOC115875103</name>
</gene>
<feature type="region of interest" description="Disordered" evidence="8">
    <location>
        <begin position="364"/>
        <end position="394"/>
    </location>
</feature>
<reference evidence="12" key="1">
    <citation type="submission" date="2025-08" db="UniProtKB">
        <authorList>
            <consortium name="RefSeq"/>
        </authorList>
    </citation>
    <scope>IDENTIFICATION</scope>
    <source>
        <tissue evidence="12">Gonads</tissue>
    </source>
</reference>
<dbReference type="SUPFAM" id="SSF57424">
    <property type="entry name" value="LDL receptor-like module"/>
    <property type="match status" value="3"/>
</dbReference>
<feature type="disulfide bond" evidence="6">
    <location>
        <begin position="778"/>
        <end position="793"/>
    </location>
</feature>
<keyword evidence="5" id="KW-0325">Glycoprotein</keyword>
<evidence type="ECO:0000256" key="2">
    <source>
        <dbReference type="ARBA" id="ARBA00022801"/>
    </source>
</evidence>
<dbReference type="Pfam" id="PF00089">
    <property type="entry name" value="Trypsin"/>
    <property type="match status" value="1"/>
</dbReference>
<dbReference type="CDD" id="cd00190">
    <property type="entry name" value="Tryp_SPc"/>
    <property type="match status" value="1"/>
</dbReference>
<dbReference type="SUPFAM" id="SSF50494">
    <property type="entry name" value="Trypsin-like serine proteases"/>
    <property type="match status" value="1"/>
</dbReference>
<feature type="disulfide bond" evidence="6">
    <location>
        <begin position="1266"/>
        <end position="1281"/>
    </location>
</feature>
<feature type="domain" description="Peptidase S1" evidence="10">
    <location>
        <begin position="995"/>
        <end position="1233"/>
    </location>
</feature>
<keyword evidence="9" id="KW-1133">Transmembrane helix</keyword>
<evidence type="ECO:0000256" key="8">
    <source>
        <dbReference type="SAM" id="MobiDB-lite"/>
    </source>
</evidence>
<feature type="transmembrane region" description="Helical" evidence="9">
    <location>
        <begin position="91"/>
        <end position="117"/>
    </location>
</feature>
<dbReference type="InterPro" id="IPR036055">
    <property type="entry name" value="LDL_receptor-like_sf"/>
</dbReference>
<dbReference type="InterPro" id="IPR001254">
    <property type="entry name" value="Trypsin_dom"/>
</dbReference>
<dbReference type="InterPro" id="IPR023415">
    <property type="entry name" value="LDLR_class-A_CS"/>
</dbReference>
<feature type="compositionally biased region" description="Polar residues" evidence="8">
    <location>
        <begin position="380"/>
        <end position="389"/>
    </location>
</feature>
<dbReference type="InterPro" id="IPR043504">
    <property type="entry name" value="Peptidase_S1_PA_chymotrypsin"/>
</dbReference>
<dbReference type="PRINTS" id="PR00261">
    <property type="entry name" value="LDLRECEPTOR"/>
</dbReference>
<dbReference type="Gene3D" id="4.10.400.10">
    <property type="entry name" value="Low-density Lipoprotein Receptor"/>
    <property type="match status" value="3"/>
</dbReference>
<accession>A0A6J2X5A5</accession>
<dbReference type="GO" id="GO:0006508">
    <property type="term" value="P:proteolysis"/>
    <property type="evidence" value="ECO:0007669"/>
    <property type="project" value="UniProtKB-KW"/>
</dbReference>
<dbReference type="FunFam" id="2.40.10.10:FF:000003">
    <property type="entry name" value="Transmembrane serine protease 3"/>
    <property type="match status" value="1"/>
</dbReference>
<dbReference type="PROSITE" id="PS50068">
    <property type="entry name" value="LDLRA_2"/>
    <property type="match status" value="3"/>
</dbReference>
<dbReference type="OrthoDB" id="6411962at2759"/>
<dbReference type="GO" id="GO:0004252">
    <property type="term" value="F:serine-type endopeptidase activity"/>
    <property type="evidence" value="ECO:0007669"/>
    <property type="project" value="InterPro"/>
</dbReference>
<dbReference type="InterPro" id="IPR009003">
    <property type="entry name" value="Peptidase_S1_PA"/>
</dbReference>
<organism evidence="11 12">
    <name type="scientific">Sitophilus oryzae</name>
    <name type="common">Rice weevil</name>
    <name type="synonym">Curculio oryzae</name>
    <dbReference type="NCBI Taxonomy" id="7048"/>
    <lineage>
        <taxon>Eukaryota</taxon>
        <taxon>Metazoa</taxon>
        <taxon>Ecdysozoa</taxon>
        <taxon>Arthropoda</taxon>
        <taxon>Hexapoda</taxon>
        <taxon>Insecta</taxon>
        <taxon>Pterygota</taxon>
        <taxon>Neoptera</taxon>
        <taxon>Endopterygota</taxon>
        <taxon>Coleoptera</taxon>
        <taxon>Polyphaga</taxon>
        <taxon>Cucujiformia</taxon>
        <taxon>Curculionidae</taxon>
        <taxon>Dryophthorinae</taxon>
        <taxon>Sitophilus</taxon>
    </lineage>
</organism>
<feature type="disulfide bond" evidence="6">
    <location>
        <begin position="1254"/>
        <end position="1272"/>
    </location>
</feature>
<evidence type="ECO:0000256" key="5">
    <source>
        <dbReference type="ARBA" id="ARBA00023180"/>
    </source>
</evidence>